<reference evidence="8" key="1">
    <citation type="submission" date="2023-07" db="EMBL/GenBank/DDBJ databases">
        <title>Bacterial whole genome sequence for Sphingobium sp. HBC34.</title>
        <authorList>
            <person name="Le V."/>
            <person name="Ko S.-R."/>
            <person name="Ahn C.-Y."/>
            <person name="Oh H.-M."/>
        </authorList>
    </citation>
    <scope>NUCLEOTIDE SEQUENCE</scope>
    <source>
        <strain evidence="8">HBC34</strain>
    </source>
</reference>
<evidence type="ECO:0000256" key="6">
    <source>
        <dbReference type="ARBA" id="ARBA00048496"/>
    </source>
</evidence>
<comment type="pathway">
    <text evidence="7">Amino-acid degradation; L-tryptophan degradation via kynurenine pathway; L-kynurenine from L-tryptophan: step 2/2.</text>
</comment>
<proteinExistence type="inferred from homology"/>
<dbReference type="InterPro" id="IPR007325">
    <property type="entry name" value="KFase/CYL"/>
</dbReference>
<evidence type="ECO:0000313" key="8">
    <source>
        <dbReference type="EMBL" id="MDO7835275.1"/>
    </source>
</evidence>
<accession>A0ABT8ZL56</accession>
<dbReference type="InterPro" id="IPR037175">
    <property type="entry name" value="KFase_sf"/>
</dbReference>
<feature type="binding site" evidence="7">
    <location>
        <position position="26"/>
    </location>
    <ligand>
        <name>substrate</name>
    </ligand>
</feature>
<feature type="binding site" evidence="7">
    <location>
        <position position="62"/>
    </location>
    <ligand>
        <name>Zn(2+)</name>
        <dbReference type="ChEBI" id="CHEBI:29105"/>
        <label>2</label>
    </ligand>
</feature>
<evidence type="ECO:0000256" key="4">
    <source>
        <dbReference type="ARBA" id="ARBA00022833"/>
    </source>
</evidence>
<sequence>MSMPEPGMGGRIHDISQVLGPQTPLWPGEPPFILTRHAQISESCPVNVGALSMPLHAGTHADAPLHYDRAGVASAACDLTPYIGPCVLLDVTQAGPVVGEGDIDWDAVNGAERVLLRTYRVFPSDAWDSDFKAIAPAVLRRMGDGGVRLIGTDAASIDPEQSKTLAAHHAVRTADMRIIEGLVLDGVPPGRYELIALPLKIHGADASPVRAILREIAA</sequence>
<dbReference type="Pfam" id="PF04199">
    <property type="entry name" value="Cyclase"/>
    <property type="match status" value="1"/>
</dbReference>
<dbReference type="RefSeq" id="WP_304535697.1">
    <property type="nucleotide sequence ID" value="NZ_JAUQOM010000003.1"/>
</dbReference>
<name>A0ABT8ZL56_9SPHN</name>
<comment type="function">
    <text evidence="1 7">Catalyzes the hydrolysis of N-formyl-L-kynurenine to L-kynurenine, the second step in the kynurenine pathway of tryptophan degradation.</text>
</comment>
<dbReference type="PANTHER" id="PTHR31118">
    <property type="entry name" value="CYCLASE-LIKE PROTEIN 2"/>
    <property type="match status" value="1"/>
</dbReference>
<organism evidence="8 9">
    <name type="scientific">Sphingobium cyanobacteriorum</name>
    <dbReference type="NCBI Taxonomy" id="3063954"/>
    <lineage>
        <taxon>Bacteria</taxon>
        <taxon>Pseudomonadati</taxon>
        <taxon>Pseudomonadota</taxon>
        <taxon>Alphaproteobacteria</taxon>
        <taxon>Sphingomonadales</taxon>
        <taxon>Sphingomonadaceae</taxon>
        <taxon>Sphingobium</taxon>
    </lineage>
</organism>
<evidence type="ECO:0000256" key="3">
    <source>
        <dbReference type="ARBA" id="ARBA00022801"/>
    </source>
</evidence>
<dbReference type="Proteomes" id="UP001176471">
    <property type="component" value="Unassembled WGS sequence"/>
</dbReference>
<feature type="active site" description="Proton donor/acceptor" evidence="7">
    <location>
        <position position="66"/>
    </location>
</feature>
<keyword evidence="9" id="KW-1185">Reference proteome</keyword>
<feature type="binding site" evidence="7">
    <location>
        <position position="168"/>
    </location>
    <ligand>
        <name>Zn(2+)</name>
        <dbReference type="ChEBI" id="CHEBI:29105"/>
        <label>2</label>
    </ligand>
</feature>
<comment type="cofactor">
    <cofactor evidence="7">
        <name>Zn(2+)</name>
        <dbReference type="ChEBI" id="CHEBI:29105"/>
    </cofactor>
    <text evidence="7">Binds 2 zinc ions per subunit.</text>
</comment>
<dbReference type="GO" id="GO:0004061">
    <property type="term" value="F:arylformamidase activity"/>
    <property type="evidence" value="ECO:0007669"/>
    <property type="project" value="UniProtKB-EC"/>
</dbReference>
<gene>
    <name evidence="7 8" type="primary">kynB</name>
    <name evidence="8" type="ORF">Q4610_09450</name>
</gene>
<evidence type="ECO:0000256" key="2">
    <source>
        <dbReference type="ARBA" id="ARBA00022723"/>
    </source>
</evidence>
<evidence type="ECO:0000256" key="7">
    <source>
        <dbReference type="HAMAP-Rule" id="MF_01969"/>
    </source>
</evidence>
<dbReference type="PANTHER" id="PTHR31118:SF32">
    <property type="entry name" value="KYNURENINE FORMAMIDASE"/>
    <property type="match status" value="1"/>
</dbReference>
<feature type="binding site" evidence="7">
    <location>
        <position position="180"/>
    </location>
    <ligand>
        <name>Zn(2+)</name>
        <dbReference type="ChEBI" id="CHEBI:29105"/>
        <label>1</label>
    </ligand>
</feature>
<feature type="binding site" evidence="7">
    <location>
        <position position="62"/>
    </location>
    <ligand>
        <name>Zn(2+)</name>
        <dbReference type="ChEBI" id="CHEBI:29105"/>
        <label>1</label>
    </ligand>
</feature>
<comment type="catalytic activity">
    <reaction evidence="6 7">
        <text>N-formyl-L-kynurenine + H2O = L-kynurenine + formate + H(+)</text>
        <dbReference type="Rhea" id="RHEA:13009"/>
        <dbReference type="ChEBI" id="CHEBI:15377"/>
        <dbReference type="ChEBI" id="CHEBI:15378"/>
        <dbReference type="ChEBI" id="CHEBI:15740"/>
        <dbReference type="ChEBI" id="CHEBI:57959"/>
        <dbReference type="ChEBI" id="CHEBI:58629"/>
        <dbReference type="EC" id="3.5.1.9"/>
    </reaction>
</comment>
<dbReference type="InterPro" id="IPR017484">
    <property type="entry name" value="Kynurenine_formamidase_bac"/>
</dbReference>
<feature type="binding site" evidence="7">
    <location>
        <position position="180"/>
    </location>
    <ligand>
        <name>Zn(2+)</name>
        <dbReference type="ChEBI" id="CHEBI:29105"/>
        <label>2</label>
    </ligand>
</feature>
<evidence type="ECO:0000313" key="9">
    <source>
        <dbReference type="Proteomes" id="UP001176471"/>
    </source>
</evidence>
<keyword evidence="2 7" id="KW-0479">Metal-binding</keyword>
<dbReference type="EC" id="3.5.1.9" evidence="7"/>
<dbReference type="Gene3D" id="3.50.30.50">
    <property type="entry name" value="Putative cyclase"/>
    <property type="match status" value="1"/>
</dbReference>
<keyword evidence="3 7" id="KW-0378">Hydrolase</keyword>
<dbReference type="SUPFAM" id="SSF102198">
    <property type="entry name" value="Putative cyclase"/>
    <property type="match status" value="1"/>
</dbReference>
<evidence type="ECO:0000256" key="5">
    <source>
        <dbReference type="ARBA" id="ARBA00023079"/>
    </source>
</evidence>
<comment type="similarity">
    <text evidence="7">Belongs to the Cyclase 1 superfamily. KynB family.</text>
</comment>
<evidence type="ECO:0000256" key="1">
    <source>
        <dbReference type="ARBA" id="ARBA00002204"/>
    </source>
</evidence>
<comment type="subunit">
    <text evidence="7">Homodimer.</text>
</comment>
<comment type="caution">
    <text evidence="8">The sequence shown here is derived from an EMBL/GenBank/DDBJ whole genome shotgun (WGS) entry which is preliminary data.</text>
</comment>
<feature type="binding site" evidence="7">
    <location>
        <position position="60"/>
    </location>
    <ligand>
        <name>Zn(2+)</name>
        <dbReference type="ChEBI" id="CHEBI:29105"/>
        <label>1</label>
    </ligand>
</feature>
<dbReference type="HAMAP" id="MF_01969">
    <property type="entry name" value="KynB"/>
    <property type="match status" value="1"/>
</dbReference>
<feature type="binding site" evidence="7">
    <location>
        <position position="56"/>
    </location>
    <ligand>
        <name>Zn(2+)</name>
        <dbReference type="ChEBI" id="CHEBI:29105"/>
        <label>1</label>
    </ligand>
</feature>
<protein>
    <recommendedName>
        <fullName evidence="7">Kynurenine formamidase</fullName>
        <shortName evidence="7">KFA</shortName>
        <shortName evidence="7">KFase</shortName>
        <ecNumber evidence="7">3.5.1.9</ecNumber>
    </recommendedName>
    <alternativeName>
        <fullName evidence="7">Arylformamidase</fullName>
    </alternativeName>
    <alternativeName>
        <fullName evidence="7">N-formylkynurenine formamidase</fullName>
        <shortName evidence="7">FKF</shortName>
    </alternativeName>
</protein>
<keyword evidence="5 7" id="KW-0823">Tryptophan catabolism</keyword>
<dbReference type="NCBIfam" id="TIGR03035">
    <property type="entry name" value="trp_arylform"/>
    <property type="match status" value="1"/>
</dbReference>
<keyword evidence="4 7" id="KW-0862">Zinc</keyword>
<dbReference type="EMBL" id="JAUQOM010000003">
    <property type="protein sequence ID" value="MDO7835275.1"/>
    <property type="molecule type" value="Genomic_DNA"/>
</dbReference>